<dbReference type="InterPro" id="IPR037914">
    <property type="entry name" value="SpoVT-AbrB_sf"/>
</dbReference>
<dbReference type="EMBL" id="JQ085821">
    <property type="protein sequence ID" value="AFD03305.1"/>
    <property type="molecule type" value="Genomic_DNA"/>
</dbReference>
<dbReference type="Gene3D" id="2.10.260.10">
    <property type="match status" value="1"/>
</dbReference>
<evidence type="ECO:0000259" key="1">
    <source>
        <dbReference type="PROSITE" id="PS51740"/>
    </source>
</evidence>
<dbReference type="Pfam" id="PF04014">
    <property type="entry name" value="MazE_antitoxin"/>
    <property type="match status" value="1"/>
</dbReference>
<dbReference type="PROSITE" id="PS51740">
    <property type="entry name" value="SPOVT_ABRB"/>
    <property type="match status" value="1"/>
</dbReference>
<dbReference type="GO" id="GO:0003677">
    <property type="term" value="F:DNA binding"/>
    <property type="evidence" value="ECO:0007669"/>
    <property type="project" value="InterPro"/>
</dbReference>
<accession>H9BWY3</accession>
<dbReference type="AlphaFoldDB" id="H9BWY3"/>
<dbReference type="SMART" id="SM00966">
    <property type="entry name" value="SpoVT_AbrB"/>
    <property type="match status" value="1"/>
</dbReference>
<name>H9BWY3_9ARCH</name>
<sequence>MSGNQYQYNPSEMFKEWIRKSGKAQTEFIKNFGMFMGNQTSPEFDPLQALKDVTDKAGETQTNIMKNFASMQSKSMDTMFSLGQLIPNFMNWGAYKTSVGSNGRISIPEAERTALGLKEGDLVQVIVLPLEKKSKNREVKK</sequence>
<dbReference type="SUPFAM" id="SSF89447">
    <property type="entry name" value="AbrB/MazE/MraZ-like"/>
    <property type="match status" value="1"/>
</dbReference>
<proteinExistence type="predicted"/>
<reference evidence="2" key="1">
    <citation type="submission" date="2011-11" db="EMBL/GenBank/DDBJ databases">
        <title>Construction and analysis of a metagenome of deep-sea sediment.</title>
        <authorList>
            <person name="Huo Y.-Y."/>
            <person name="Cheng H."/>
            <person name="Wu M."/>
        </authorList>
    </citation>
    <scope>NUCLEOTIDE SEQUENCE</scope>
</reference>
<protein>
    <submittedName>
        <fullName evidence="2">AbrB family transcription regulator</fullName>
    </submittedName>
</protein>
<dbReference type="NCBIfam" id="TIGR01439">
    <property type="entry name" value="lp_hng_hel_AbrB"/>
    <property type="match status" value="1"/>
</dbReference>
<dbReference type="InterPro" id="IPR007159">
    <property type="entry name" value="SpoVT-AbrB_dom"/>
</dbReference>
<organism evidence="2">
    <name type="scientific">uncultured archaeon W4-93a</name>
    <dbReference type="NCBI Taxonomy" id="1131007"/>
    <lineage>
        <taxon>Archaea</taxon>
        <taxon>environmental samples</taxon>
    </lineage>
</organism>
<feature type="domain" description="SpoVT-AbrB" evidence="1">
    <location>
        <begin position="94"/>
        <end position="141"/>
    </location>
</feature>
<evidence type="ECO:0000313" key="2">
    <source>
        <dbReference type="EMBL" id="AFD03305.1"/>
    </source>
</evidence>